<gene>
    <name evidence="3" type="ORF">PPERSA_13102</name>
</gene>
<accession>A0A0V0QWC4</accession>
<dbReference type="AlphaFoldDB" id="A0A0V0QWC4"/>
<proteinExistence type="predicted"/>
<organism evidence="3 4">
    <name type="scientific">Pseudocohnilembus persalinus</name>
    <name type="common">Ciliate</name>
    <dbReference type="NCBI Taxonomy" id="266149"/>
    <lineage>
        <taxon>Eukaryota</taxon>
        <taxon>Sar</taxon>
        <taxon>Alveolata</taxon>
        <taxon>Ciliophora</taxon>
        <taxon>Intramacronucleata</taxon>
        <taxon>Oligohymenophorea</taxon>
        <taxon>Scuticociliatia</taxon>
        <taxon>Philasterida</taxon>
        <taxon>Pseudocohnilembidae</taxon>
        <taxon>Pseudocohnilembus</taxon>
    </lineage>
</organism>
<feature type="coiled-coil region" evidence="1">
    <location>
        <begin position="126"/>
        <end position="254"/>
    </location>
</feature>
<sequence length="339" mass="39550">MLSEEIQKNSSQLRSNESKMVATFFDGKEQLLTEKNALKIRTSIKIKNLQISGRNFDWVSENQFKEGDECNICYILVKKEKQWCNLCGNVCCMTCSKKSINQQQVCDICFMKELLWIQRERYIVLVNKKANQAQESKKKVQELQRKLQSGEQKISEKNKFDDSEFEQQTVLERKQKEADELQYDINVKKQQVEDFKEKLADLGKDLDQKLNIMYKLQAKESQLTTDLSSNNEKNEVLQNQMQKLQKQQTKIQNSKSYLQFQNSGVQDDNQQQYLYQPQQQGGFQNRLAASGTQSNKGGRKNSKKLKDGSEVSYEMPDKLTQMEKEKSQYEAEKPCCTII</sequence>
<dbReference type="Proteomes" id="UP000054937">
    <property type="component" value="Unassembled WGS sequence"/>
</dbReference>
<evidence type="ECO:0000256" key="1">
    <source>
        <dbReference type="SAM" id="Coils"/>
    </source>
</evidence>
<dbReference type="InParanoid" id="A0A0V0QWC4"/>
<keyword evidence="4" id="KW-1185">Reference proteome</keyword>
<evidence type="ECO:0000313" key="4">
    <source>
        <dbReference type="Proteomes" id="UP000054937"/>
    </source>
</evidence>
<protein>
    <recommendedName>
        <fullName evidence="5">FYVE-type domain-containing protein</fullName>
    </recommendedName>
</protein>
<reference evidence="3 4" key="1">
    <citation type="journal article" date="2015" name="Sci. Rep.">
        <title>Genome of the facultative scuticociliatosis pathogen Pseudocohnilembus persalinus provides insight into its virulence through horizontal gene transfer.</title>
        <authorList>
            <person name="Xiong J."/>
            <person name="Wang G."/>
            <person name="Cheng J."/>
            <person name="Tian M."/>
            <person name="Pan X."/>
            <person name="Warren A."/>
            <person name="Jiang C."/>
            <person name="Yuan D."/>
            <person name="Miao W."/>
        </authorList>
    </citation>
    <scope>NUCLEOTIDE SEQUENCE [LARGE SCALE GENOMIC DNA]</scope>
    <source>
        <strain evidence="3">36N120E</strain>
    </source>
</reference>
<dbReference type="EMBL" id="LDAU01000094">
    <property type="protein sequence ID" value="KRX06623.1"/>
    <property type="molecule type" value="Genomic_DNA"/>
</dbReference>
<evidence type="ECO:0008006" key="5">
    <source>
        <dbReference type="Google" id="ProtNLM"/>
    </source>
</evidence>
<feature type="compositionally biased region" description="Basic and acidic residues" evidence="2">
    <location>
        <begin position="304"/>
        <end position="333"/>
    </location>
</feature>
<name>A0A0V0QWC4_PSEPJ</name>
<evidence type="ECO:0000313" key="3">
    <source>
        <dbReference type="EMBL" id="KRX06623.1"/>
    </source>
</evidence>
<keyword evidence="1" id="KW-0175">Coiled coil</keyword>
<evidence type="ECO:0000256" key="2">
    <source>
        <dbReference type="SAM" id="MobiDB-lite"/>
    </source>
</evidence>
<comment type="caution">
    <text evidence="3">The sequence shown here is derived from an EMBL/GenBank/DDBJ whole genome shotgun (WGS) entry which is preliminary data.</text>
</comment>
<feature type="region of interest" description="Disordered" evidence="2">
    <location>
        <begin position="280"/>
        <end position="339"/>
    </location>
</feature>